<dbReference type="InterPro" id="IPR026040">
    <property type="entry name" value="HyI-like"/>
</dbReference>
<accession>A0A0N1N3S2</accession>
<comment type="similarity">
    <text evidence="2">Belongs to the hyi family.</text>
</comment>
<keyword evidence="5" id="KW-0670">Pyruvate</keyword>
<organism evidence="5 6">
    <name type="scientific">Bosea vaviloviae</name>
    <dbReference type="NCBI Taxonomy" id="1526658"/>
    <lineage>
        <taxon>Bacteria</taxon>
        <taxon>Pseudomonadati</taxon>
        <taxon>Pseudomonadota</taxon>
        <taxon>Alphaproteobacteria</taxon>
        <taxon>Hyphomicrobiales</taxon>
        <taxon>Boseaceae</taxon>
        <taxon>Bosea</taxon>
    </lineage>
</organism>
<dbReference type="GO" id="GO:0046487">
    <property type="term" value="P:glyoxylate metabolic process"/>
    <property type="evidence" value="ECO:0007669"/>
    <property type="project" value="TreeGrafter"/>
</dbReference>
<evidence type="ECO:0000259" key="4">
    <source>
        <dbReference type="Pfam" id="PF01261"/>
    </source>
</evidence>
<dbReference type="InterPro" id="IPR013022">
    <property type="entry name" value="Xyl_isomerase-like_TIM-brl"/>
</dbReference>
<evidence type="ECO:0000256" key="3">
    <source>
        <dbReference type="PIRSR" id="PIRSR006241-50"/>
    </source>
</evidence>
<dbReference type="OrthoDB" id="9786584at2"/>
<dbReference type="InterPro" id="IPR053398">
    <property type="entry name" value="HPT_OtnI_isomerases"/>
</dbReference>
<dbReference type="EMBL" id="LGSZ01000045">
    <property type="protein sequence ID" value="KPH80227.1"/>
    <property type="molecule type" value="Genomic_DNA"/>
</dbReference>
<evidence type="ECO:0000256" key="1">
    <source>
        <dbReference type="ARBA" id="ARBA00023235"/>
    </source>
</evidence>
<keyword evidence="6" id="KW-1185">Reference proteome</keyword>
<dbReference type="PATRIC" id="fig|1526658.3.peg.1113"/>
<comment type="caution">
    <text evidence="5">The sequence shown here is derived from an EMBL/GenBank/DDBJ whole genome shotgun (WGS) entry which is preliminary data.</text>
</comment>
<dbReference type="Proteomes" id="UP000037822">
    <property type="component" value="Unassembled WGS sequence"/>
</dbReference>
<dbReference type="SUPFAM" id="SSF51658">
    <property type="entry name" value="Xylose isomerase-like"/>
    <property type="match status" value="1"/>
</dbReference>
<evidence type="ECO:0000313" key="6">
    <source>
        <dbReference type="Proteomes" id="UP000037822"/>
    </source>
</evidence>
<dbReference type="RefSeq" id="WP_054209776.1">
    <property type="nucleotide sequence ID" value="NZ_LGSZ01000045.1"/>
</dbReference>
<dbReference type="Pfam" id="PF01261">
    <property type="entry name" value="AP_endonuc_2"/>
    <property type="match status" value="1"/>
</dbReference>
<feature type="domain" description="Xylose isomerase-like TIM barrel" evidence="4">
    <location>
        <begin position="21"/>
        <end position="254"/>
    </location>
</feature>
<dbReference type="InterPro" id="IPR036237">
    <property type="entry name" value="Xyl_isomerase-like_sf"/>
</dbReference>
<feature type="active site" description="Proton donor/acceptor" evidence="3">
    <location>
        <position position="141"/>
    </location>
</feature>
<feature type="active site" description="Proton donor/acceptor" evidence="3">
    <location>
        <position position="238"/>
    </location>
</feature>
<keyword evidence="1 2" id="KW-0413">Isomerase</keyword>
<dbReference type="AlphaFoldDB" id="A0A0N1N3S2"/>
<gene>
    <name evidence="5" type="ORF">AE618_14550</name>
</gene>
<evidence type="ECO:0000313" key="5">
    <source>
        <dbReference type="EMBL" id="KPH80227.1"/>
    </source>
</evidence>
<proteinExistence type="inferred from homology"/>
<dbReference type="Gene3D" id="3.20.20.150">
    <property type="entry name" value="Divalent-metal-dependent TIM barrel enzymes"/>
    <property type="match status" value="1"/>
</dbReference>
<dbReference type="NCBIfam" id="NF043033">
    <property type="entry name" value="OxoTetrIsom"/>
    <property type="match status" value="1"/>
</dbReference>
<dbReference type="GO" id="GO:0008903">
    <property type="term" value="F:hydroxypyruvate isomerase activity"/>
    <property type="evidence" value="ECO:0007669"/>
    <property type="project" value="TreeGrafter"/>
</dbReference>
<reference evidence="5 6" key="1">
    <citation type="submission" date="2015-07" db="EMBL/GenBank/DDBJ databases">
        <title>Whole genome sequencing of Bosea vaviloviae isolated from cave pool.</title>
        <authorList>
            <person name="Tan N.E.H."/>
            <person name="Lee Y.P."/>
            <person name="Gan H.M."/>
            <person name="Barton H."/>
            <person name="Savka M.A."/>
        </authorList>
    </citation>
    <scope>NUCLEOTIDE SEQUENCE [LARGE SCALE GENOMIC DNA]</scope>
    <source>
        <strain evidence="5 6">SD260</strain>
    </source>
</reference>
<evidence type="ECO:0000256" key="2">
    <source>
        <dbReference type="PIRNR" id="PIRNR006241"/>
    </source>
</evidence>
<dbReference type="PIRSF" id="PIRSF006241">
    <property type="entry name" value="HyI"/>
    <property type="match status" value="1"/>
</dbReference>
<dbReference type="FunFam" id="3.20.20.150:FF:000007">
    <property type="entry name" value="Hydroxypyruvate isomerase"/>
    <property type="match status" value="1"/>
</dbReference>
<dbReference type="InterPro" id="IPR050417">
    <property type="entry name" value="Sugar_Epim/Isomerase"/>
</dbReference>
<protein>
    <submittedName>
        <fullName evidence="5">Hydroxypyruvate isomerase</fullName>
    </submittedName>
</protein>
<sequence length="268" mass="29426">MPRFAANLSMMFTEWAFLDRFKAASDAGFEAVEFLFPYDYACEQVGLALAGGELQQALFNLPPGDFANGERGIAALAGREDEFKAGVETALRYAHETGVKRLHMMAGLADPEDEKAQATYRASLAYAADALAPHGIDLLLEPINGRDMPGYFLNDFDRAADYVREAGRDNVRLQFDMYHCELIHGDVAGKLRALYPLVGHVQIASANGRHEPDSAGPDYPSLFALLDELGYDGFVGCEYRPKAGTLEGLGWFSEYRKPEGKSDPLDLA</sequence>
<dbReference type="PANTHER" id="PTHR43489:SF6">
    <property type="entry name" value="HYDROXYPYRUVATE ISOMERASE-RELATED"/>
    <property type="match status" value="1"/>
</dbReference>
<dbReference type="PANTHER" id="PTHR43489">
    <property type="entry name" value="ISOMERASE"/>
    <property type="match status" value="1"/>
</dbReference>
<name>A0A0N1N3S2_9HYPH</name>